<dbReference type="InterPro" id="IPR046960">
    <property type="entry name" value="PPR_At4g14850-like_plant"/>
</dbReference>
<evidence type="ECO:0000256" key="1">
    <source>
        <dbReference type="ARBA" id="ARBA00006643"/>
    </source>
</evidence>
<dbReference type="EMBL" id="BPVZ01000018">
    <property type="protein sequence ID" value="GKV02382.1"/>
    <property type="molecule type" value="Genomic_DNA"/>
</dbReference>
<keyword evidence="6" id="KW-1185">Reference proteome</keyword>
<feature type="repeat" description="PPR" evidence="3">
    <location>
        <begin position="103"/>
        <end position="137"/>
    </location>
</feature>
<evidence type="ECO:0000259" key="4">
    <source>
        <dbReference type="Pfam" id="PF14432"/>
    </source>
</evidence>
<gene>
    <name evidence="5" type="ORF">SLEP1_g14823</name>
</gene>
<evidence type="ECO:0000313" key="6">
    <source>
        <dbReference type="Proteomes" id="UP001054252"/>
    </source>
</evidence>
<comment type="caution">
    <text evidence="5">The sequence shown here is derived from an EMBL/GenBank/DDBJ whole genome shotgun (WGS) entry which is preliminary data.</text>
</comment>
<dbReference type="InterPro" id="IPR046848">
    <property type="entry name" value="E_motif"/>
</dbReference>
<evidence type="ECO:0000256" key="2">
    <source>
        <dbReference type="ARBA" id="ARBA00022737"/>
    </source>
</evidence>
<dbReference type="Pfam" id="PF13041">
    <property type="entry name" value="PPR_2"/>
    <property type="match status" value="4"/>
</dbReference>
<sequence>MVWGCLRTRCSSSIHYLKQVRFLSVALSPHLEFYPYKSHAYHYSSCANDCSTDEIDLHTLHAKVIKVGSLQNLDMGNHILNLYVKSQNLGHAQKVFDDMLNRDVRTWTILISGFARVSSGGTVLKLFREMQNEGVCPNQFTLSSVLKSCSSLNELNLGKEVHGWIVVNGIVFDSVLGNSLLDLYVKCEDFGYANKLFESMRERDTVSWNILIGGSLHIGDVDKAIELFRSLPFKDVATWNTVIDGLMQDGFERTALELLYEMVKNGPLFNRFTFTIALALVSSLSILELGKQIHGRVLRFRIHVTGLIQTCLINMYCKSGKLDKASIPFRETVACDRKENSEAFCLQPLTDIVSWSTMVSGFVQNGEYEDALKTFTYMVHEQVEVDLFTVTSIICACANSGAFELGRQVHALIEKSGHRIDAHLGSSLIDMYVKCGNLEDAWMIFKQTNDGNIVLWTSMISGCAMHGQGRKAVWLFECMISEGITPNEVTFVTVLTACSHAGLLEEGSRYFRLMKEVYGIHPGVEHFTCMVDLYGRAGRLKQAKNFIHENGLSQMSAVWRSFLASCWLHKNIEMARWVSEKLLHLNSLDAGSYVLLSNIYAIEHRWDEAAHVRSLMQQRGVKKHPAQSWIQIKNQVHAFIMGDRSHPQDAEIYTYLDKLIGRLKEVGYSSDVHLVMQDVEGEQGEMLLGVHSEKLAIAYGIISTSSRTPIRIMKNLRVCNDCHNFIKYTSLLLDREIIVRDTHRFHHFKYGHCSCGDYW</sequence>
<proteinExistence type="inferred from homology"/>
<dbReference type="InterPro" id="IPR032867">
    <property type="entry name" value="DYW_dom"/>
</dbReference>
<reference evidence="5 6" key="1">
    <citation type="journal article" date="2021" name="Commun. Biol.">
        <title>The genome of Shorea leprosula (Dipterocarpaceae) highlights the ecological relevance of drought in aseasonal tropical rainforests.</title>
        <authorList>
            <person name="Ng K.K.S."/>
            <person name="Kobayashi M.J."/>
            <person name="Fawcett J.A."/>
            <person name="Hatakeyama M."/>
            <person name="Paape T."/>
            <person name="Ng C.H."/>
            <person name="Ang C.C."/>
            <person name="Tnah L.H."/>
            <person name="Lee C.T."/>
            <person name="Nishiyama T."/>
            <person name="Sese J."/>
            <person name="O'Brien M.J."/>
            <person name="Copetti D."/>
            <person name="Mohd Noor M.I."/>
            <person name="Ong R.C."/>
            <person name="Putra M."/>
            <person name="Sireger I.Z."/>
            <person name="Indrioko S."/>
            <person name="Kosugi Y."/>
            <person name="Izuno A."/>
            <person name="Isagi Y."/>
            <person name="Lee S.L."/>
            <person name="Shimizu K.K."/>
        </authorList>
    </citation>
    <scope>NUCLEOTIDE SEQUENCE [LARGE SCALE GENOMIC DNA]</scope>
    <source>
        <strain evidence="5">214</strain>
    </source>
</reference>
<dbReference type="AlphaFoldDB" id="A0AAV5IUE2"/>
<evidence type="ECO:0000256" key="3">
    <source>
        <dbReference type="PROSITE-ProRule" id="PRU00708"/>
    </source>
</evidence>
<comment type="similarity">
    <text evidence="1">Belongs to the PPR family. PCMP-H subfamily.</text>
</comment>
<feature type="repeat" description="PPR" evidence="3">
    <location>
        <begin position="235"/>
        <end position="269"/>
    </location>
</feature>
<dbReference type="GO" id="GO:0008270">
    <property type="term" value="F:zinc ion binding"/>
    <property type="evidence" value="ECO:0007669"/>
    <property type="project" value="InterPro"/>
</dbReference>
<dbReference type="PROSITE" id="PS51375">
    <property type="entry name" value="PPR"/>
    <property type="match status" value="4"/>
</dbReference>
<dbReference type="Proteomes" id="UP001054252">
    <property type="component" value="Unassembled WGS sequence"/>
</dbReference>
<dbReference type="NCBIfam" id="TIGR00756">
    <property type="entry name" value="PPR"/>
    <property type="match status" value="5"/>
</dbReference>
<dbReference type="PANTHER" id="PTHR47926:SF347">
    <property type="entry name" value="PENTATRICOPEPTIDE REPEAT-CONTAINING PROTEIN"/>
    <property type="match status" value="1"/>
</dbReference>
<dbReference type="Pfam" id="PF20431">
    <property type="entry name" value="E_motif"/>
    <property type="match status" value="1"/>
</dbReference>
<organism evidence="5 6">
    <name type="scientific">Rubroshorea leprosula</name>
    <dbReference type="NCBI Taxonomy" id="152421"/>
    <lineage>
        <taxon>Eukaryota</taxon>
        <taxon>Viridiplantae</taxon>
        <taxon>Streptophyta</taxon>
        <taxon>Embryophyta</taxon>
        <taxon>Tracheophyta</taxon>
        <taxon>Spermatophyta</taxon>
        <taxon>Magnoliopsida</taxon>
        <taxon>eudicotyledons</taxon>
        <taxon>Gunneridae</taxon>
        <taxon>Pentapetalae</taxon>
        <taxon>rosids</taxon>
        <taxon>malvids</taxon>
        <taxon>Malvales</taxon>
        <taxon>Dipterocarpaceae</taxon>
        <taxon>Rubroshorea</taxon>
    </lineage>
</organism>
<keyword evidence="2" id="KW-0677">Repeat</keyword>
<feature type="repeat" description="PPR" evidence="3">
    <location>
        <begin position="452"/>
        <end position="486"/>
    </location>
</feature>
<protein>
    <recommendedName>
        <fullName evidence="4">DYW domain-containing protein</fullName>
    </recommendedName>
</protein>
<dbReference type="GO" id="GO:0003723">
    <property type="term" value="F:RNA binding"/>
    <property type="evidence" value="ECO:0007669"/>
    <property type="project" value="InterPro"/>
</dbReference>
<name>A0AAV5IUE2_9ROSI</name>
<dbReference type="FunFam" id="1.25.40.10:FF:000366">
    <property type="entry name" value="Pentatricopeptide (PPR) repeat-containing protein"/>
    <property type="match status" value="1"/>
</dbReference>
<feature type="repeat" description="PPR" evidence="3">
    <location>
        <begin position="351"/>
        <end position="385"/>
    </location>
</feature>
<dbReference type="Gene3D" id="1.25.40.10">
    <property type="entry name" value="Tetratricopeptide repeat domain"/>
    <property type="match status" value="4"/>
</dbReference>
<dbReference type="FunFam" id="1.25.40.10:FF:000031">
    <property type="entry name" value="Pentatricopeptide repeat-containing protein mitochondrial"/>
    <property type="match status" value="1"/>
</dbReference>
<feature type="domain" description="DYW" evidence="4">
    <location>
        <begin position="667"/>
        <end position="759"/>
    </location>
</feature>
<accession>A0AAV5IUE2</accession>
<dbReference type="InterPro" id="IPR011990">
    <property type="entry name" value="TPR-like_helical_dom_sf"/>
</dbReference>
<dbReference type="InterPro" id="IPR002885">
    <property type="entry name" value="PPR_rpt"/>
</dbReference>
<dbReference type="PANTHER" id="PTHR47926">
    <property type="entry name" value="PENTATRICOPEPTIDE REPEAT-CONTAINING PROTEIN"/>
    <property type="match status" value="1"/>
</dbReference>
<dbReference type="GO" id="GO:0009451">
    <property type="term" value="P:RNA modification"/>
    <property type="evidence" value="ECO:0007669"/>
    <property type="project" value="InterPro"/>
</dbReference>
<evidence type="ECO:0000313" key="5">
    <source>
        <dbReference type="EMBL" id="GKV02382.1"/>
    </source>
</evidence>
<dbReference type="Pfam" id="PF14432">
    <property type="entry name" value="DYW_deaminase"/>
    <property type="match status" value="1"/>
</dbReference>
<dbReference type="Pfam" id="PF01535">
    <property type="entry name" value="PPR"/>
    <property type="match status" value="5"/>
</dbReference>